<evidence type="ECO:0000313" key="2">
    <source>
        <dbReference type="EMBL" id="CAK9034185.1"/>
    </source>
</evidence>
<proteinExistence type="predicted"/>
<dbReference type="Proteomes" id="UP001642484">
    <property type="component" value="Unassembled WGS sequence"/>
</dbReference>
<reference evidence="2 3" key="1">
    <citation type="submission" date="2024-02" db="EMBL/GenBank/DDBJ databases">
        <authorList>
            <person name="Chen Y."/>
            <person name="Shah S."/>
            <person name="Dougan E. K."/>
            <person name="Thang M."/>
            <person name="Chan C."/>
        </authorList>
    </citation>
    <scope>NUCLEOTIDE SEQUENCE [LARGE SCALE GENOMIC DNA]</scope>
</reference>
<gene>
    <name evidence="2" type="ORF">CCMP2556_LOCUS19375</name>
</gene>
<organism evidence="2 3">
    <name type="scientific">Durusdinium trenchii</name>
    <dbReference type="NCBI Taxonomy" id="1381693"/>
    <lineage>
        <taxon>Eukaryota</taxon>
        <taxon>Sar</taxon>
        <taxon>Alveolata</taxon>
        <taxon>Dinophyceae</taxon>
        <taxon>Suessiales</taxon>
        <taxon>Symbiodiniaceae</taxon>
        <taxon>Durusdinium</taxon>
    </lineage>
</organism>
<feature type="signal peptide" evidence="1">
    <location>
        <begin position="1"/>
        <end position="16"/>
    </location>
</feature>
<evidence type="ECO:0000256" key="1">
    <source>
        <dbReference type="SAM" id="SignalP"/>
    </source>
</evidence>
<comment type="caution">
    <text evidence="2">The sequence shown here is derived from an EMBL/GenBank/DDBJ whole genome shotgun (WGS) entry which is preliminary data.</text>
</comment>
<feature type="chain" id="PRO_5047240286" evidence="1">
    <location>
        <begin position="17"/>
        <end position="359"/>
    </location>
</feature>
<keyword evidence="1" id="KW-0732">Signal</keyword>
<sequence>MRSKLLVAVLFTLAEGFRTGTDLKEEMCPEPETSPKYFRNLRSSSGVTTCSKKDVCLLMRQLDAYFYARARKGELVDYGPRTGTWVRAGKCQQSGRIQKLAAVTSITKCKAIVKKFTKKRFRIIKKNTYPWAKGCLWNYENKRGYFNKADSNADAGTKYIELKKKRKGSGFYNQHRYKVDIGQFCYYDQSLDEAAASYYSPYKLKASMIAKPEMSTSCSFGMMASLHRVGLTDSPCAEILTGAHGSKAKNLLIEQITNKWCPNIWTEAIEKGSTCSAERFPTWAHDGFVDDPKSAYEEVFAQRAEYLLKSIGGGETKADLMKSRTPKMGLPEGACSSIEDEMFDDFLQSKGDEAPDPWD</sequence>
<accession>A0ABP0L509</accession>
<dbReference type="EMBL" id="CAXAMN010011113">
    <property type="protein sequence ID" value="CAK9034185.1"/>
    <property type="molecule type" value="Genomic_DNA"/>
</dbReference>
<name>A0ABP0L509_9DINO</name>
<evidence type="ECO:0000313" key="3">
    <source>
        <dbReference type="Proteomes" id="UP001642484"/>
    </source>
</evidence>
<keyword evidence="3" id="KW-1185">Reference proteome</keyword>
<protein>
    <submittedName>
        <fullName evidence="2">Uncharacterized protein</fullName>
    </submittedName>
</protein>